<sequence>MNILHVVPSFAPCFSHGGVVNASYQIAKKQVENGHNVSVYTTDSCDKRLKFKDNYNVDVDGIKVFYFKNLSNTFKNKMTIDTPVSLINYLKKTITEFDIIHIHEHRQSLAIATHRYAKKNNVPYVLQAHGSVLLVFQKEKLKEIFDNMWGFDILHDASKLFALTEVEKEQYLKMGVPEDKIEIVPLGINIDEYNNLPEKGNFKSKHNIGSDEKLILFLGRIHEIKGLDLLVKSFSRISEDNVKLAIVGGDYGFKEELEKLIETFDLKDKVLFPGVLTGKNKIEALVDCDIFIMPSRYESFTTSGLEAMACFKPLILTKNNHIQSWVKDNVGLVCEFDENDLFNCIETLLNDDSLCEKFGKNGRKLIEEKYDWDKVSKQIEGIYHDCINNY</sequence>
<comment type="caution">
    <text evidence="3">The sequence shown here is derived from an EMBL/GenBank/DDBJ whole genome shotgun (WGS) entry which is preliminary data.</text>
</comment>
<feature type="domain" description="Glycosyltransferase subfamily 4-like N-terminal" evidence="2">
    <location>
        <begin position="17"/>
        <end position="191"/>
    </location>
</feature>
<dbReference type="InterPro" id="IPR028098">
    <property type="entry name" value="Glyco_trans_4-like_N"/>
</dbReference>
<dbReference type="GO" id="GO:0016757">
    <property type="term" value="F:glycosyltransferase activity"/>
    <property type="evidence" value="ECO:0007669"/>
    <property type="project" value="InterPro"/>
</dbReference>
<dbReference type="Gene3D" id="3.40.50.2000">
    <property type="entry name" value="Glycogen Phosphorylase B"/>
    <property type="match status" value="2"/>
</dbReference>
<dbReference type="Proteomes" id="UP000783037">
    <property type="component" value="Unassembled WGS sequence"/>
</dbReference>
<dbReference type="RefSeq" id="WP_303738509.1">
    <property type="nucleotide sequence ID" value="NZ_SUTK01000008.1"/>
</dbReference>
<proteinExistence type="predicted"/>
<evidence type="ECO:0000259" key="1">
    <source>
        <dbReference type="Pfam" id="PF00534"/>
    </source>
</evidence>
<dbReference type="PANTHER" id="PTHR45947:SF3">
    <property type="entry name" value="SULFOQUINOVOSYL TRANSFERASE SQD2"/>
    <property type="match status" value="1"/>
</dbReference>
<dbReference type="AlphaFoldDB" id="A0A8T3VFL6"/>
<evidence type="ECO:0000313" key="4">
    <source>
        <dbReference type="Proteomes" id="UP000783037"/>
    </source>
</evidence>
<dbReference type="Pfam" id="PF13439">
    <property type="entry name" value="Glyco_transf_4"/>
    <property type="match status" value="1"/>
</dbReference>
<evidence type="ECO:0000313" key="3">
    <source>
        <dbReference type="EMBL" id="MBE6501398.1"/>
    </source>
</evidence>
<dbReference type="Pfam" id="PF00534">
    <property type="entry name" value="Glycos_transf_1"/>
    <property type="match status" value="1"/>
</dbReference>
<accession>A0A8T3VFL6</accession>
<dbReference type="InterPro" id="IPR001296">
    <property type="entry name" value="Glyco_trans_1"/>
</dbReference>
<dbReference type="EMBL" id="SUTK01000008">
    <property type="protein sequence ID" value="MBE6501398.1"/>
    <property type="molecule type" value="Genomic_DNA"/>
</dbReference>
<organism evidence="3 4">
    <name type="scientific">Methanobrevibacter thaueri</name>
    <dbReference type="NCBI Taxonomy" id="190975"/>
    <lineage>
        <taxon>Archaea</taxon>
        <taxon>Methanobacteriati</taxon>
        <taxon>Methanobacteriota</taxon>
        <taxon>Methanomada group</taxon>
        <taxon>Methanobacteria</taxon>
        <taxon>Methanobacteriales</taxon>
        <taxon>Methanobacteriaceae</taxon>
        <taxon>Methanobrevibacter</taxon>
    </lineage>
</organism>
<dbReference type="PANTHER" id="PTHR45947">
    <property type="entry name" value="SULFOQUINOVOSYL TRANSFERASE SQD2"/>
    <property type="match status" value="1"/>
</dbReference>
<dbReference type="SUPFAM" id="SSF53756">
    <property type="entry name" value="UDP-Glycosyltransferase/glycogen phosphorylase"/>
    <property type="match status" value="1"/>
</dbReference>
<protein>
    <submittedName>
        <fullName evidence="3">Glycosyltransferase</fullName>
    </submittedName>
</protein>
<evidence type="ECO:0000259" key="2">
    <source>
        <dbReference type="Pfam" id="PF13439"/>
    </source>
</evidence>
<name>A0A8T3VFL6_9EURY</name>
<gene>
    <name evidence="3" type="ORF">E7Z79_03040</name>
</gene>
<reference evidence="3" key="1">
    <citation type="submission" date="2019-04" db="EMBL/GenBank/DDBJ databases">
        <title>Evolution of Biomass-Degrading Anaerobic Consortia Revealed by Metagenomics.</title>
        <authorList>
            <person name="Peng X."/>
        </authorList>
    </citation>
    <scope>NUCLEOTIDE SEQUENCE</scope>
    <source>
        <strain evidence="3">SIG18</strain>
    </source>
</reference>
<feature type="domain" description="Glycosyl transferase family 1" evidence="1">
    <location>
        <begin position="201"/>
        <end position="364"/>
    </location>
</feature>
<dbReference type="InterPro" id="IPR050194">
    <property type="entry name" value="Glycosyltransferase_grp1"/>
</dbReference>